<keyword evidence="2" id="KW-1185">Reference proteome</keyword>
<accession>A0A448YJ64</accession>
<dbReference type="STRING" id="13370.A0A448YJ64"/>
<dbReference type="InterPro" id="IPR011990">
    <property type="entry name" value="TPR-like_helical_dom_sf"/>
</dbReference>
<gene>
    <name evidence="1" type="ORF">BRENAR_LOCUS1643</name>
</gene>
<reference evidence="1 2" key="1">
    <citation type="submission" date="2018-12" db="EMBL/GenBank/DDBJ databases">
        <authorList>
            <person name="Tiukova I."/>
            <person name="Dainat J."/>
        </authorList>
    </citation>
    <scope>NUCLEOTIDE SEQUENCE [LARGE SCALE GENOMIC DNA]</scope>
</reference>
<name>A0A448YJ64_BRENA</name>
<dbReference type="EMBL" id="CAACVR010000008">
    <property type="protein sequence ID" value="VEU20908.1"/>
    <property type="molecule type" value="Genomic_DNA"/>
</dbReference>
<dbReference type="Proteomes" id="UP000290900">
    <property type="component" value="Unassembled WGS sequence"/>
</dbReference>
<evidence type="ECO:0000313" key="1">
    <source>
        <dbReference type="EMBL" id="VEU20908.1"/>
    </source>
</evidence>
<organism evidence="1 2">
    <name type="scientific">Brettanomyces naardenensis</name>
    <name type="common">Yeast</name>
    <dbReference type="NCBI Taxonomy" id="13370"/>
    <lineage>
        <taxon>Eukaryota</taxon>
        <taxon>Fungi</taxon>
        <taxon>Dikarya</taxon>
        <taxon>Ascomycota</taxon>
        <taxon>Saccharomycotina</taxon>
        <taxon>Pichiomycetes</taxon>
        <taxon>Pichiales</taxon>
        <taxon>Pichiaceae</taxon>
        <taxon>Brettanomyces</taxon>
    </lineage>
</organism>
<dbReference type="OrthoDB" id="185373at2759"/>
<sequence length="344" mass="41081">MEQMGIKPNVMTYNLLGKNYVARTDVVVERLTVWESLLKHMHEQGIKPDLISWYLTLSLLPSDLEHKRVFKLAMIKKGLNKVSKFHDIELTDMLNNDTLIDKMLEYYRSLPRKELDVNCMNTMIYKYLSMNRFADGWMFMTMKNSIRPRNSTLTILLKDCKIRGKLELMIRIINTMRTRYKLINYNSNRMVLDYLLKMPDDGLPEWYPVLVKYMLRYDLSYGIDRYRRLDVMVKRLQFKLDKNFAGHERHGNGILLSTIPLNQVTRFETKFFNNMEKMVVLENESLAKIERDFLLIDEDDEIGTDERLETTDRESITEEVVSNDQWIRNVILKSYYDLMRECLE</sequence>
<protein>
    <submittedName>
        <fullName evidence="1">DEKNAAC101791</fullName>
    </submittedName>
</protein>
<dbReference type="InParanoid" id="A0A448YJ64"/>
<dbReference type="Gene3D" id="1.25.40.10">
    <property type="entry name" value="Tetratricopeptide repeat domain"/>
    <property type="match status" value="2"/>
</dbReference>
<evidence type="ECO:0000313" key="2">
    <source>
        <dbReference type="Proteomes" id="UP000290900"/>
    </source>
</evidence>
<proteinExistence type="predicted"/>
<dbReference type="AlphaFoldDB" id="A0A448YJ64"/>